<gene>
    <name evidence="2" type="ORF">XM38_019710</name>
</gene>
<evidence type="ECO:0000259" key="1">
    <source>
        <dbReference type="Pfam" id="PF13737"/>
    </source>
</evidence>
<dbReference type="InterPro" id="IPR025668">
    <property type="entry name" value="Tnp_DDE_dom"/>
</dbReference>
<dbReference type="EMBL" id="CP021983">
    <property type="protein sequence ID" value="ASC71022.1"/>
    <property type="molecule type" value="Genomic_DNA"/>
</dbReference>
<proteinExistence type="predicted"/>
<organism evidence="2 3">
    <name type="scientific">Halomicronema hongdechloris C2206</name>
    <dbReference type="NCBI Taxonomy" id="1641165"/>
    <lineage>
        <taxon>Bacteria</taxon>
        <taxon>Bacillati</taxon>
        <taxon>Cyanobacteriota</taxon>
        <taxon>Cyanophyceae</taxon>
        <taxon>Nodosilineales</taxon>
        <taxon>Nodosilineaceae</taxon>
        <taxon>Halomicronema</taxon>
    </lineage>
</organism>
<sequence length="85" mass="9679">MQYRVRNWSEYNAGLKQRGSLTIWLSEDALKQWLVTTPTGRRGASKTYSDTAIATVATLKSLFHLAGAYLQPDVKLRALWNRCFS</sequence>
<dbReference type="KEGG" id="hhg:XM38_019710"/>
<dbReference type="Proteomes" id="UP000191901">
    <property type="component" value="Chromosome"/>
</dbReference>
<reference evidence="2 3" key="1">
    <citation type="journal article" date="2016" name="Biochim. Biophys. Acta">
        <title>Characterization of red-shifted phycobilisomes isolated from the chlorophyll f-containing cyanobacterium Halomicronema hongdechloris.</title>
        <authorList>
            <person name="Li Y."/>
            <person name="Lin Y."/>
            <person name="Garvey C.J."/>
            <person name="Birch D."/>
            <person name="Corkery R.W."/>
            <person name="Loughlin P.C."/>
            <person name="Scheer H."/>
            <person name="Willows R.D."/>
            <person name="Chen M."/>
        </authorList>
    </citation>
    <scope>NUCLEOTIDE SEQUENCE [LARGE SCALE GENOMIC DNA]</scope>
    <source>
        <strain evidence="2 3">C2206</strain>
    </source>
</reference>
<protein>
    <recommendedName>
        <fullName evidence="1">Transposase DDE domain-containing protein</fullName>
    </recommendedName>
</protein>
<evidence type="ECO:0000313" key="2">
    <source>
        <dbReference type="EMBL" id="ASC71022.1"/>
    </source>
</evidence>
<dbReference type="Pfam" id="PF13737">
    <property type="entry name" value="DDE_Tnp_1_5"/>
    <property type="match status" value="1"/>
</dbReference>
<name>A0A1Z3HL30_9CYAN</name>
<accession>A0A1Z3HL30</accession>
<evidence type="ECO:0000313" key="3">
    <source>
        <dbReference type="Proteomes" id="UP000191901"/>
    </source>
</evidence>
<dbReference type="AlphaFoldDB" id="A0A1Z3HL30"/>
<keyword evidence="3" id="KW-1185">Reference proteome</keyword>
<feature type="domain" description="Transposase DDE" evidence="1">
    <location>
        <begin position="16"/>
        <end position="68"/>
    </location>
</feature>